<evidence type="ECO:0000256" key="3">
    <source>
        <dbReference type="ARBA" id="ARBA00022475"/>
    </source>
</evidence>
<keyword evidence="8" id="KW-1185">Reference proteome</keyword>
<comment type="subcellular location">
    <subcellularLocation>
        <location evidence="1">Cell membrane</location>
        <topology evidence="1">Multi-pass membrane protein</topology>
    </subcellularLocation>
</comment>
<evidence type="ECO:0000256" key="5">
    <source>
        <dbReference type="ARBA" id="ARBA00022989"/>
    </source>
</evidence>
<dbReference type="NCBIfam" id="NF006520">
    <property type="entry name" value="PRK08965.1-4"/>
    <property type="match status" value="1"/>
</dbReference>
<proteinExistence type="inferred from homology"/>
<sequence>MKRHLHRLTLPLALLALWLLLNDSVSPGQIALGGGIAIALTLALSASKLRPLRARPKHVWTMLCLIWHVAVDIARSNIAVARIILMGEQAQATSGFLKIPLRMRDAHGLAALACIVTYTPGTVWSDYSDVENVLTLHVLDLKDESEWLHTIQERYERPLMEIFE</sequence>
<evidence type="ECO:0000256" key="4">
    <source>
        <dbReference type="ARBA" id="ARBA00022692"/>
    </source>
</evidence>
<dbReference type="PIRSF" id="PIRSF019239">
    <property type="entry name" value="MrpE"/>
    <property type="match status" value="1"/>
</dbReference>
<dbReference type="KEGG" id="pus:CKA81_03425"/>
<evidence type="ECO:0000313" key="7">
    <source>
        <dbReference type="EMBL" id="QAA92998.1"/>
    </source>
</evidence>
<evidence type="ECO:0000256" key="1">
    <source>
        <dbReference type="ARBA" id="ARBA00004651"/>
    </source>
</evidence>
<dbReference type="InterPro" id="IPR002758">
    <property type="entry name" value="Cation_antiport_E"/>
</dbReference>
<organism evidence="7 8">
    <name type="scientific">Pollutimonas thiosulfatoxidans</name>
    <dbReference type="NCBI Taxonomy" id="2028345"/>
    <lineage>
        <taxon>Bacteria</taxon>
        <taxon>Pseudomonadati</taxon>
        <taxon>Pseudomonadota</taxon>
        <taxon>Betaproteobacteria</taxon>
        <taxon>Burkholderiales</taxon>
        <taxon>Alcaligenaceae</taxon>
        <taxon>Pollutimonas</taxon>
    </lineage>
</organism>
<dbReference type="Pfam" id="PF01899">
    <property type="entry name" value="MNHE"/>
    <property type="match status" value="1"/>
</dbReference>
<keyword evidence="5" id="KW-1133">Transmembrane helix</keyword>
<keyword evidence="4" id="KW-0812">Transmembrane</keyword>
<dbReference type="Proteomes" id="UP000283474">
    <property type="component" value="Chromosome"/>
</dbReference>
<dbReference type="GO" id="GO:0008324">
    <property type="term" value="F:monoatomic cation transmembrane transporter activity"/>
    <property type="evidence" value="ECO:0007669"/>
    <property type="project" value="InterPro"/>
</dbReference>
<evidence type="ECO:0000256" key="2">
    <source>
        <dbReference type="ARBA" id="ARBA00006228"/>
    </source>
</evidence>
<evidence type="ECO:0000313" key="8">
    <source>
        <dbReference type="Proteomes" id="UP000283474"/>
    </source>
</evidence>
<dbReference type="RefSeq" id="WP_128354051.1">
    <property type="nucleotide sequence ID" value="NZ_CP022987.1"/>
</dbReference>
<reference evidence="7 8" key="1">
    <citation type="submission" date="2017-08" db="EMBL/GenBank/DDBJ databases">
        <authorList>
            <person name="Park S.-J."/>
            <person name="Kim H."/>
        </authorList>
    </citation>
    <scope>NUCLEOTIDE SEQUENCE [LARGE SCALE GENOMIC DNA]</scope>
    <source>
        <strain evidence="8">ye3</strain>
    </source>
</reference>
<dbReference type="PANTHER" id="PTHR34584:SF1">
    <property type="entry name" value="NA(+)_H(+) ANTIPORTER SUBUNIT E1"/>
    <property type="match status" value="1"/>
</dbReference>
<dbReference type="OrthoDB" id="9807187at2"/>
<accession>A0A410G9K2</accession>
<comment type="similarity">
    <text evidence="2">Belongs to the CPA3 antiporters (TC 2.A.63) subunit E family.</text>
</comment>
<gene>
    <name evidence="7" type="ORF">CKA81_03425</name>
</gene>
<dbReference type="GO" id="GO:0005886">
    <property type="term" value="C:plasma membrane"/>
    <property type="evidence" value="ECO:0007669"/>
    <property type="project" value="UniProtKB-SubCell"/>
</dbReference>
<keyword evidence="3" id="KW-1003">Cell membrane</keyword>
<dbReference type="AlphaFoldDB" id="A0A410G9K2"/>
<evidence type="ECO:0000256" key="6">
    <source>
        <dbReference type="ARBA" id="ARBA00023136"/>
    </source>
</evidence>
<dbReference type="PANTHER" id="PTHR34584">
    <property type="entry name" value="NA(+)/H(+) ANTIPORTER SUBUNIT E1"/>
    <property type="match status" value="1"/>
</dbReference>
<dbReference type="EMBL" id="CP022987">
    <property type="protein sequence ID" value="QAA92998.1"/>
    <property type="molecule type" value="Genomic_DNA"/>
</dbReference>
<name>A0A410G9K2_9BURK</name>
<protein>
    <submittedName>
        <fullName evidence="7">Na+/H+ antiporter subunit E</fullName>
    </submittedName>
</protein>
<keyword evidence="6" id="KW-0472">Membrane</keyword>